<dbReference type="GO" id="GO:0008830">
    <property type="term" value="F:dTDP-4-dehydrorhamnose 3,5-epimerase activity"/>
    <property type="evidence" value="ECO:0007669"/>
    <property type="project" value="InterPro"/>
</dbReference>
<sequence length="157" mass="18471">MERRHSFDPRCQNKKLVKYVDDRGFFSELVRDDENLLSEFGQASWSMSYPGVIKAFHYHELQDDLWFFPSGQAQVVLYDLRPDSPTYQETNVYYLGVDNPSLLLIPKMVAHGYRVLGNEPATIIYFTTKSYNPNHPDEKRIPWDDPSIGFDWETKNR</sequence>
<dbReference type="PANTHER" id="PTHR21047:SF2">
    <property type="entry name" value="THYMIDINE DIPHOSPHO-4-KETO-RHAMNOSE 3,5-EPIMERASE"/>
    <property type="match status" value="1"/>
</dbReference>
<name>A0A0A6XYG5_9BACI</name>
<dbReference type="Pfam" id="PF00908">
    <property type="entry name" value="dTDP_sugar_isom"/>
    <property type="match status" value="1"/>
</dbReference>
<organism evidence="3 4">
    <name type="scientific">Heyndrickxia ginsengihumi</name>
    <dbReference type="NCBI Taxonomy" id="363870"/>
    <lineage>
        <taxon>Bacteria</taxon>
        <taxon>Bacillati</taxon>
        <taxon>Bacillota</taxon>
        <taxon>Bacilli</taxon>
        <taxon>Bacillales</taxon>
        <taxon>Bacillaceae</taxon>
        <taxon>Heyndrickxia</taxon>
    </lineage>
</organism>
<gene>
    <name evidence="3" type="ORF">NG54_10910</name>
</gene>
<dbReference type="STRING" id="363870.NG54_10910"/>
<reference evidence="3 4" key="1">
    <citation type="submission" date="2014-10" db="EMBL/GenBank/DDBJ databases">
        <title>Draft genome of phytase producing Bacillus ginsengihumi strain M2.11.</title>
        <authorList>
            <person name="Toymentseva A."/>
            <person name="Boulygina E.A."/>
            <person name="Kazakov S.V."/>
            <person name="Kayumov I."/>
            <person name="Suleimanova A.D."/>
            <person name="Mardanova A.M."/>
            <person name="Maria S.N."/>
            <person name="Sergey M.Y."/>
            <person name="Sharipova M.R."/>
        </authorList>
    </citation>
    <scope>NUCLEOTIDE SEQUENCE [LARGE SCALE GENOMIC DNA]</scope>
    <source>
        <strain evidence="3 4">M2.11</strain>
    </source>
</reference>
<proteinExistence type="predicted"/>
<feature type="site" description="Participates in a stacking interaction with the thymidine ring of dTDP-4-oxo-6-deoxyglucose" evidence="2">
    <location>
        <position position="131"/>
    </location>
</feature>
<dbReference type="InterPro" id="IPR011051">
    <property type="entry name" value="RmlC_Cupin_sf"/>
</dbReference>
<evidence type="ECO:0000313" key="3">
    <source>
        <dbReference type="EMBL" id="KHD85187.1"/>
    </source>
</evidence>
<evidence type="ECO:0000313" key="4">
    <source>
        <dbReference type="Proteomes" id="UP000030588"/>
    </source>
</evidence>
<keyword evidence="3" id="KW-0946">Virion</keyword>
<dbReference type="Proteomes" id="UP000030588">
    <property type="component" value="Unassembled WGS sequence"/>
</dbReference>
<evidence type="ECO:0000256" key="1">
    <source>
        <dbReference type="PIRSR" id="PIRSR600888-1"/>
    </source>
</evidence>
<dbReference type="AlphaFoldDB" id="A0A0A6XYG5"/>
<dbReference type="GO" id="GO:0000271">
    <property type="term" value="P:polysaccharide biosynthetic process"/>
    <property type="evidence" value="ECO:0007669"/>
    <property type="project" value="TreeGrafter"/>
</dbReference>
<evidence type="ECO:0000256" key="2">
    <source>
        <dbReference type="PIRSR" id="PIRSR600888-3"/>
    </source>
</evidence>
<dbReference type="InterPro" id="IPR000888">
    <property type="entry name" value="RmlC-like"/>
</dbReference>
<comment type="caution">
    <text evidence="3">The sequence shown here is derived from an EMBL/GenBank/DDBJ whole genome shotgun (WGS) entry which is preliminary data.</text>
</comment>
<feature type="active site" description="Proton acceptor" evidence="1">
    <location>
        <position position="57"/>
    </location>
</feature>
<protein>
    <submittedName>
        <fullName evidence="3">Spore coat protein</fullName>
    </submittedName>
</protein>
<dbReference type="EMBL" id="JRUN01000030">
    <property type="protein sequence ID" value="KHD85187.1"/>
    <property type="molecule type" value="Genomic_DNA"/>
</dbReference>
<dbReference type="InterPro" id="IPR014710">
    <property type="entry name" value="RmlC-like_jellyroll"/>
</dbReference>
<dbReference type="PANTHER" id="PTHR21047">
    <property type="entry name" value="DTDP-6-DEOXY-D-GLUCOSE-3,5 EPIMERASE"/>
    <property type="match status" value="1"/>
</dbReference>
<dbReference type="GO" id="GO:0019305">
    <property type="term" value="P:dTDP-rhamnose biosynthetic process"/>
    <property type="evidence" value="ECO:0007669"/>
    <property type="project" value="TreeGrafter"/>
</dbReference>
<feature type="active site" description="Proton donor" evidence="1">
    <location>
        <position position="125"/>
    </location>
</feature>
<keyword evidence="3" id="KW-0167">Capsid protein</keyword>
<dbReference type="GO" id="GO:0005829">
    <property type="term" value="C:cytosol"/>
    <property type="evidence" value="ECO:0007669"/>
    <property type="project" value="TreeGrafter"/>
</dbReference>
<dbReference type="Gene3D" id="2.60.120.10">
    <property type="entry name" value="Jelly Rolls"/>
    <property type="match status" value="1"/>
</dbReference>
<dbReference type="SUPFAM" id="SSF51182">
    <property type="entry name" value="RmlC-like cupins"/>
    <property type="match status" value="1"/>
</dbReference>
<accession>A0A0A6XYG5</accession>